<feature type="non-terminal residue" evidence="1">
    <location>
        <position position="1"/>
    </location>
</feature>
<reference evidence="1" key="1">
    <citation type="submission" date="2023-10" db="EMBL/GenBank/DDBJ databases">
        <title>Genome assembly of Pristionchus species.</title>
        <authorList>
            <person name="Yoshida K."/>
            <person name="Sommer R.J."/>
        </authorList>
    </citation>
    <scope>NUCLEOTIDE SEQUENCE</scope>
    <source>
        <strain evidence="1">RS0144</strain>
    </source>
</reference>
<accession>A0AAV5T1M8</accession>
<sequence length="158" mass="17539">AEILDGSYNDTRLVKLSEDVSLTEDRVFLVLESHLQEKVFGEKHTVAGFDRVGDEITFLVTKTRAGSNNGGLENLSLRLLGKHNSALGFNLGSESLDQNTIVERLEGLQKISVLEAFDGTEHDFLITTGSTEKIEWARLTARFAKFPSGLEWSRAELL</sequence>
<evidence type="ECO:0000313" key="2">
    <source>
        <dbReference type="Proteomes" id="UP001432027"/>
    </source>
</evidence>
<keyword evidence="2" id="KW-1185">Reference proteome</keyword>
<dbReference type="AlphaFoldDB" id="A0AAV5T1M8"/>
<protein>
    <submittedName>
        <fullName evidence="1">Uncharacterized protein</fullName>
    </submittedName>
</protein>
<proteinExistence type="predicted"/>
<gene>
    <name evidence="1" type="ORF">PENTCL1PPCAC_11576</name>
</gene>
<organism evidence="1 2">
    <name type="scientific">Pristionchus entomophagus</name>
    <dbReference type="NCBI Taxonomy" id="358040"/>
    <lineage>
        <taxon>Eukaryota</taxon>
        <taxon>Metazoa</taxon>
        <taxon>Ecdysozoa</taxon>
        <taxon>Nematoda</taxon>
        <taxon>Chromadorea</taxon>
        <taxon>Rhabditida</taxon>
        <taxon>Rhabditina</taxon>
        <taxon>Diplogasteromorpha</taxon>
        <taxon>Diplogasteroidea</taxon>
        <taxon>Neodiplogasteridae</taxon>
        <taxon>Pristionchus</taxon>
    </lineage>
</organism>
<feature type="non-terminal residue" evidence="1">
    <location>
        <position position="158"/>
    </location>
</feature>
<comment type="caution">
    <text evidence="1">The sequence shown here is derived from an EMBL/GenBank/DDBJ whole genome shotgun (WGS) entry which is preliminary data.</text>
</comment>
<evidence type="ECO:0000313" key="1">
    <source>
        <dbReference type="EMBL" id="GMS89401.1"/>
    </source>
</evidence>
<dbReference type="Proteomes" id="UP001432027">
    <property type="component" value="Unassembled WGS sequence"/>
</dbReference>
<dbReference type="EMBL" id="BTSX01000003">
    <property type="protein sequence ID" value="GMS89401.1"/>
    <property type="molecule type" value="Genomic_DNA"/>
</dbReference>
<name>A0AAV5T1M8_9BILA</name>